<dbReference type="Pfam" id="PF02609">
    <property type="entry name" value="Exonuc_VII_S"/>
    <property type="match status" value="1"/>
</dbReference>
<dbReference type="InterPro" id="IPR037004">
    <property type="entry name" value="Exonuc_VII_ssu_sf"/>
</dbReference>
<reference evidence="8" key="1">
    <citation type="submission" date="2015-07" db="EMBL/GenBank/DDBJ databases">
        <title>Discovery of a poly(ethylene terephthalate assimilation.</title>
        <authorList>
            <person name="Yoshida S."/>
            <person name="Hiraga K."/>
            <person name="Takehana T."/>
            <person name="Taniguchi I."/>
            <person name="Yamaji H."/>
            <person name="Maeda Y."/>
            <person name="Toyohara K."/>
            <person name="Miyamoto K."/>
            <person name="Kimura Y."/>
            <person name="Oda K."/>
        </authorList>
    </citation>
    <scope>NUCLEOTIDE SEQUENCE [LARGE SCALE GENOMIC DNA]</scope>
    <source>
        <strain evidence="8">NBRC 110686 / TISTR 2288 / 201-F6</strain>
    </source>
</reference>
<comment type="function">
    <text evidence="6">Bidirectionally degrades single-stranded DNA into large acid-insoluble oligonucleotides, which are then degraded further into small acid-soluble oligonucleotides.</text>
</comment>
<keyword evidence="5 6" id="KW-0269">Exonuclease</keyword>
<dbReference type="EMBL" id="BBYR01000031">
    <property type="protein sequence ID" value="GAP36095.1"/>
    <property type="molecule type" value="Genomic_DNA"/>
</dbReference>
<comment type="caution">
    <text evidence="7">The sequence shown here is derived from an EMBL/GenBank/DDBJ whole genome shotgun (WGS) entry which is preliminary data.</text>
</comment>
<evidence type="ECO:0000256" key="3">
    <source>
        <dbReference type="ARBA" id="ARBA00022722"/>
    </source>
</evidence>
<organism evidence="7 8">
    <name type="scientific">Piscinibacter sakaiensis</name>
    <name type="common">Ideonella sakaiensis</name>
    <dbReference type="NCBI Taxonomy" id="1547922"/>
    <lineage>
        <taxon>Bacteria</taxon>
        <taxon>Pseudomonadati</taxon>
        <taxon>Pseudomonadota</taxon>
        <taxon>Betaproteobacteria</taxon>
        <taxon>Burkholderiales</taxon>
        <taxon>Sphaerotilaceae</taxon>
        <taxon>Piscinibacter</taxon>
    </lineage>
</organism>
<keyword evidence="3 6" id="KW-0540">Nuclease</keyword>
<comment type="catalytic activity">
    <reaction evidence="6">
        <text>Exonucleolytic cleavage in either 5'- to 3'- or 3'- to 5'-direction to yield nucleoside 5'-phosphates.</text>
        <dbReference type="EC" id="3.1.11.6"/>
    </reaction>
</comment>
<evidence type="ECO:0000256" key="4">
    <source>
        <dbReference type="ARBA" id="ARBA00022801"/>
    </source>
</evidence>
<evidence type="ECO:0000256" key="1">
    <source>
        <dbReference type="ARBA" id="ARBA00009998"/>
    </source>
</evidence>
<evidence type="ECO:0000256" key="2">
    <source>
        <dbReference type="ARBA" id="ARBA00022490"/>
    </source>
</evidence>
<proteinExistence type="inferred from homology"/>
<gene>
    <name evidence="6" type="primary">xseB</name>
    <name evidence="7" type="ORF">ISF6_1935</name>
</gene>
<dbReference type="GO" id="GO:0008855">
    <property type="term" value="F:exodeoxyribonuclease VII activity"/>
    <property type="evidence" value="ECO:0007669"/>
    <property type="project" value="UniProtKB-UniRule"/>
</dbReference>
<evidence type="ECO:0000256" key="5">
    <source>
        <dbReference type="ARBA" id="ARBA00022839"/>
    </source>
</evidence>
<evidence type="ECO:0000313" key="8">
    <source>
        <dbReference type="Proteomes" id="UP000037660"/>
    </source>
</evidence>
<dbReference type="PANTHER" id="PTHR34137:SF1">
    <property type="entry name" value="EXODEOXYRIBONUCLEASE 7 SMALL SUBUNIT"/>
    <property type="match status" value="1"/>
</dbReference>
<dbReference type="STRING" id="1547922.ISF6_1935"/>
<protein>
    <recommendedName>
        <fullName evidence="6">Exodeoxyribonuclease 7 small subunit</fullName>
        <ecNumber evidence="6">3.1.11.6</ecNumber>
    </recommendedName>
    <alternativeName>
        <fullName evidence="6">Exodeoxyribonuclease VII small subunit</fullName>
        <shortName evidence="6">Exonuclease VII small subunit</shortName>
    </alternativeName>
</protein>
<reference evidence="7 8" key="2">
    <citation type="journal article" date="2016" name="Science">
        <title>A bacterium that degrades and assimilates poly(ethylene terephthalate).</title>
        <authorList>
            <person name="Yoshida S."/>
            <person name="Hiraga K."/>
            <person name="Takehana T."/>
            <person name="Taniguchi I."/>
            <person name="Yamaji H."/>
            <person name="Maeda Y."/>
            <person name="Toyohara K."/>
            <person name="Miyamoto K."/>
            <person name="Kimura Y."/>
            <person name="Oda K."/>
        </authorList>
    </citation>
    <scope>NUCLEOTIDE SEQUENCE [LARGE SCALE GENOMIC DNA]</scope>
    <source>
        <strain evidence="8">NBRC 110686 / TISTR 2288 / 201-F6</strain>
    </source>
</reference>
<dbReference type="GO" id="GO:0009318">
    <property type="term" value="C:exodeoxyribonuclease VII complex"/>
    <property type="evidence" value="ECO:0007669"/>
    <property type="project" value="UniProtKB-UniRule"/>
</dbReference>
<dbReference type="OrthoDB" id="287668at2"/>
<dbReference type="RefSeq" id="WP_054020114.1">
    <property type="nucleotide sequence ID" value="NZ_BBYR01000031.1"/>
</dbReference>
<comment type="subunit">
    <text evidence="6">Heterooligomer composed of large and small subunits.</text>
</comment>
<dbReference type="AlphaFoldDB" id="A0A0K8P1P7"/>
<dbReference type="EC" id="3.1.11.6" evidence="6"/>
<dbReference type="Proteomes" id="UP000037660">
    <property type="component" value="Unassembled WGS sequence"/>
</dbReference>
<dbReference type="NCBIfam" id="TIGR01280">
    <property type="entry name" value="xseB"/>
    <property type="match status" value="1"/>
</dbReference>
<dbReference type="SUPFAM" id="SSF116842">
    <property type="entry name" value="XseB-like"/>
    <property type="match status" value="1"/>
</dbReference>
<dbReference type="GO" id="GO:0006308">
    <property type="term" value="P:DNA catabolic process"/>
    <property type="evidence" value="ECO:0007669"/>
    <property type="project" value="UniProtKB-UniRule"/>
</dbReference>
<accession>A0A0K8P1P7</accession>
<sequence>MATSIPSPDDTGAPAPSYEDALGELERLVAAMEGGQLPLDRLLDAYRRGAELLAVCRQRLEAVEQQVKLLEDGQLKPWVA</sequence>
<dbReference type="Gene3D" id="1.10.287.1040">
    <property type="entry name" value="Exonuclease VII, small subunit"/>
    <property type="match status" value="1"/>
</dbReference>
<comment type="subcellular location">
    <subcellularLocation>
        <location evidence="6">Cytoplasm</location>
    </subcellularLocation>
</comment>
<comment type="similarity">
    <text evidence="1 6">Belongs to the XseB family.</text>
</comment>
<dbReference type="PANTHER" id="PTHR34137">
    <property type="entry name" value="EXODEOXYRIBONUCLEASE 7 SMALL SUBUNIT"/>
    <property type="match status" value="1"/>
</dbReference>
<keyword evidence="2 6" id="KW-0963">Cytoplasm</keyword>
<keyword evidence="8" id="KW-1185">Reference proteome</keyword>
<dbReference type="InterPro" id="IPR003761">
    <property type="entry name" value="Exonuc_VII_S"/>
</dbReference>
<keyword evidence="4 6" id="KW-0378">Hydrolase</keyword>
<evidence type="ECO:0000256" key="6">
    <source>
        <dbReference type="HAMAP-Rule" id="MF_00337"/>
    </source>
</evidence>
<evidence type="ECO:0000313" key="7">
    <source>
        <dbReference type="EMBL" id="GAP36095.1"/>
    </source>
</evidence>
<name>A0A0K8P1P7_PISS1</name>
<dbReference type="HAMAP" id="MF_00337">
    <property type="entry name" value="Exonuc_7_S"/>
    <property type="match status" value="1"/>
</dbReference>
<dbReference type="GO" id="GO:0005829">
    <property type="term" value="C:cytosol"/>
    <property type="evidence" value="ECO:0007669"/>
    <property type="project" value="TreeGrafter"/>
</dbReference>